<keyword evidence="1" id="KW-0812">Transmembrane</keyword>
<organism evidence="2">
    <name type="scientific">Glaucomys sabrinus</name>
    <name type="common">Northern flying squirrel</name>
    <name type="synonym">Sciurus sabrinus</name>
    <dbReference type="NCBI Taxonomy" id="45482"/>
    <lineage>
        <taxon>Eukaryota</taxon>
        <taxon>Metazoa</taxon>
        <taxon>Chordata</taxon>
        <taxon>Craniata</taxon>
        <taxon>Vertebrata</taxon>
        <taxon>Euteleostomi</taxon>
        <taxon>Mammalia</taxon>
        <taxon>Eutheria</taxon>
        <taxon>Euarchontoglires</taxon>
        <taxon>Glires</taxon>
        <taxon>Rodentia</taxon>
        <taxon>Sciuromorpha</taxon>
        <taxon>Sciuridae</taxon>
        <taxon>Sciurinae</taxon>
        <taxon>Pteromyini</taxon>
        <taxon>Glaucomys</taxon>
    </lineage>
</organism>
<feature type="non-terminal residue" evidence="2">
    <location>
        <position position="122"/>
    </location>
</feature>
<feature type="transmembrane region" description="Helical" evidence="1">
    <location>
        <begin position="47"/>
        <end position="67"/>
    </location>
</feature>
<feature type="transmembrane region" description="Helical" evidence="1">
    <location>
        <begin position="73"/>
        <end position="89"/>
    </location>
</feature>
<feature type="non-terminal residue" evidence="2">
    <location>
        <position position="1"/>
    </location>
</feature>
<keyword evidence="1" id="KW-0472">Membrane</keyword>
<proteinExistence type="predicted"/>
<dbReference type="AlphaFoldDB" id="Q2F6I8"/>
<evidence type="ECO:0000313" key="2">
    <source>
        <dbReference type="EMBL" id="ABC26410.1"/>
    </source>
</evidence>
<name>Q2F6I8_GLASA</name>
<dbReference type="Gene3D" id="1.20.1070.10">
    <property type="entry name" value="Rhodopsin 7-helix transmembrane proteins"/>
    <property type="match status" value="1"/>
</dbReference>
<reference evidence="2" key="1">
    <citation type="journal article" date="2006" name="Curr. Biol.">
        <title>Shortwave visual sensitivity in tree and flying squirrels reflects changes in lifestyle.</title>
        <authorList>
            <person name="Carvalho L.d.o.s. .S."/>
            <person name="Cowing J.A."/>
            <person name="Wilkie S.E."/>
            <person name="Bowmaker J.K."/>
            <person name="Hunt D.M."/>
        </authorList>
    </citation>
    <scope>NUCLEOTIDE SEQUENCE</scope>
</reference>
<feature type="transmembrane region" description="Helical" evidence="1">
    <location>
        <begin position="12"/>
        <end position="35"/>
    </location>
</feature>
<accession>Q2F6I8</accession>
<dbReference type="SUPFAM" id="SSF81321">
    <property type="entry name" value="Family A G protein-coupled receptor-like"/>
    <property type="match status" value="1"/>
</dbReference>
<dbReference type="EMBL" id="DQ302165">
    <property type="protein sequence ID" value="ABC26410.1"/>
    <property type="molecule type" value="Genomic_DNA"/>
</dbReference>
<sequence>QYHLAPVWAFHLQAVFLGLVFFAGTPLNAIVLVAMLHYKKLWQSLNYILVSLGGFIYCMFSVFVVFINSYHGYFVLATIFVLWRLSWALQQVWRKAGHWPSWPLNATLSSVSPSATSASTPS</sequence>
<keyword evidence="1" id="KW-1133">Transmembrane helix</keyword>
<protein>
    <submittedName>
        <fullName evidence="2">Nonfunctional shortwave-sensitive 1 violet opsin</fullName>
    </submittedName>
</protein>
<evidence type="ECO:0000256" key="1">
    <source>
        <dbReference type="SAM" id="Phobius"/>
    </source>
</evidence>